<proteinExistence type="predicted"/>
<reference evidence="2 3" key="1">
    <citation type="journal article" date="2018" name="Mol. Plant">
        <title>The genome of Artemisia annua provides insight into the evolution of Asteraceae family and artemisinin biosynthesis.</title>
        <authorList>
            <person name="Shen Q."/>
            <person name="Zhang L."/>
            <person name="Liao Z."/>
            <person name="Wang S."/>
            <person name="Yan T."/>
            <person name="Shi P."/>
            <person name="Liu M."/>
            <person name="Fu X."/>
            <person name="Pan Q."/>
            <person name="Wang Y."/>
            <person name="Lv Z."/>
            <person name="Lu X."/>
            <person name="Zhang F."/>
            <person name="Jiang W."/>
            <person name="Ma Y."/>
            <person name="Chen M."/>
            <person name="Hao X."/>
            <person name="Li L."/>
            <person name="Tang Y."/>
            <person name="Lv G."/>
            <person name="Zhou Y."/>
            <person name="Sun X."/>
            <person name="Brodelius P.E."/>
            <person name="Rose J.K.C."/>
            <person name="Tang K."/>
        </authorList>
    </citation>
    <scope>NUCLEOTIDE SEQUENCE [LARGE SCALE GENOMIC DNA]</scope>
    <source>
        <strain evidence="3">cv. Huhao1</strain>
        <tissue evidence="2">Leaf</tissue>
    </source>
</reference>
<feature type="region of interest" description="Disordered" evidence="1">
    <location>
        <begin position="295"/>
        <end position="317"/>
    </location>
</feature>
<evidence type="ECO:0000256" key="1">
    <source>
        <dbReference type="SAM" id="MobiDB-lite"/>
    </source>
</evidence>
<feature type="region of interest" description="Disordered" evidence="1">
    <location>
        <begin position="1"/>
        <end position="41"/>
    </location>
</feature>
<feature type="compositionally biased region" description="Gly residues" evidence="1">
    <location>
        <begin position="28"/>
        <end position="37"/>
    </location>
</feature>
<accession>A0A2U1MC82</accession>
<dbReference type="PANTHER" id="PTHR33499">
    <property type="entry name" value="OS12G0282400 PROTEIN-RELATED"/>
    <property type="match status" value="1"/>
</dbReference>
<dbReference type="OrthoDB" id="1730349at2759"/>
<dbReference type="AlphaFoldDB" id="A0A2U1MC82"/>
<evidence type="ECO:0000313" key="2">
    <source>
        <dbReference type="EMBL" id="PWA58881.1"/>
    </source>
</evidence>
<feature type="compositionally biased region" description="Low complexity" evidence="1">
    <location>
        <begin position="301"/>
        <end position="317"/>
    </location>
</feature>
<feature type="region of interest" description="Disordered" evidence="1">
    <location>
        <begin position="367"/>
        <end position="419"/>
    </location>
</feature>
<feature type="compositionally biased region" description="Acidic residues" evidence="1">
    <location>
        <begin position="376"/>
        <end position="419"/>
    </location>
</feature>
<comment type="caution">
    <text evidence="2">The sequence shown here is derived from an EMBL/GenBank/DDBJ whole genome shotgun (WGS) entry which is preliminary data.</text>
</comment>
<sequence length="419" mass="47550">MSIVARSNGGDAGGNDRPRGRSRAPTGGSRGSGGGKSGRGKTTLAAFRKTWEDNGKKLLPIEFDEIDGETWKPIGTYANQFIRTISIKIGYGNKIPFYFESWDHVEEEFKTGIWPEIKTYFDMAAYLTGPKAKAVETAVNAICQECYKGHKHRFKKYKFLKKDGYKDPDALRPFPPDSMPNDEWNKHINFFLEPGQRKKSETNSMNRSKKPYPSLQGTRSFAASRHARCQDFKNLKNFQKQYLNNLNHSKYVLLEMKELEDARKSTQESGENVPEIELLTKVLGKRSGHIRAVGRKLKGVSSSSSSKSSSSSYYSASKTYTQEEVNKLIDENGKSMKKSIKESIRKKVAASVNKKLENMVRLLAEKGISLDKDSVVGEEDEEYEKSDDERMDNEDDEMENEDDEMENEDEGIDEDDQDQ</sequence>
<name>A0A2U1MC82_ARTAN</name>
<evidence type="ECO:0000313" key="3">
    <source>
        <dbReference type="Proteomes" id="UP000245207"/>
    </source>
</evidence>
<dbReference type="PANTHER" id="PTHR33499:SF11">
    <property type="entry name" value="NO APICAL MERISTEM-ASSOCIATED C-TERMINAL DOMAIN-CONTAINING PROTEIN"/>
    <property type="match status" value="1"/>
</dbReference>
<dbReference type="EMBL" id="PKPP01005771">
    <property type="protein sequence ID" value="PWA58881.1"/>
    <property type="molecule type" value="Genomic_DNA"/>
</dbReference>
<keyword evidence="3" id="KW-1185">Reference proteome</keyword>
<feature type="region of interest" description="Disordered" evidence="1">
    <location>
        <begin position="196"/>
        <end position="219"/>
    </location>
</feature>
<gene>
    <name evidence="2" type="ORF">CTI12_AA397820</name>
</gene>
<evidence type="ECO:0008006" key="4">
    <source>
        <dbReference type="Google" id="ProtNLM"/>
    </source>
</evidence>
<organism evidence="2 3">
    <name type="scientific">Artemisia annua</name>
    <name type="common">Sweet wormwood</name>
    <dbReference type="NCBI Taxonomy" id="35608"/>
    <lineage>
        <taxon>Eukaryota</taxon>
        <taxon>Viridiplantae</taxon>
        <taxon>Streptophyta</taxon>
        <taxon>Embryophyta</taxon>
        <taxon>Tracheophyta</taxon>
        <taxon>Spermatophyta</taxon>
        <taxon>Magnoliopsida</taxon>
        <taxon>eudicotyledons</taxon>
        <taxon>Gunneridae</taxon>
        <taxon>Pentapetalae</taxon>
        <taxon>asterids</taxon>
        <taxon>campanulids</taxon>
        <taxon>Asterales</taxon>
        <taxon>Asteraceae</taxon>
        <taxon>Asteroideae</taxon>
        <taxon>Anthemideae</taxon>
        <taxon>Artemisiinae</taxon>
        <taxon>Artemisia</taxon>
    </lineage>
</organism>
<dbReference type="Proteomes" id="UP000245207">
    <property type="component" value="Unassembled WGS sequence"/>
</dbReference>
<protein>
    <recommendedName>
        <fullName evidence="4">Transposase, Ptta/En/Spm</fullName>
    </recommendedName>
</protein>